<dbReference type="eggNOG" id="COG1786">
    <property type="taxonomic scope" value="Bacteria"/>
</dbReference>
<dbReference type="Pfam" id="PF04412">
    <property type="entry name" value="AcnX"/>
    <property type="match status" value="1"/>
</dbReference>
<keyword evidence="1" id="KW-0408">Iron</keyword>
<evidence type="ECO:0000256" key="1">
    <source>
        <dbReference type="ARBA" id="ARBA00023004"/>
    </source>
</evidence>
<dbReference type="Gene3D" id="3.50.30.10">
    <property type="entry name" value="Phosphohistidine domain"/>
    <property type="match status" value="1"/>
</dbReference>
<dbReference type="STRING" id="880072.Desac_0764"/>
<reference evidence="6" key="2">
    <citation type="submission" date="2011-03" db="EMBL/GenBank/DDBJ databases">
        <title>The complete genome of Desulfobacca acetoxidans DSM 11109.</title>
        <authorList>
            <consortium name="US DOE Joint Genome Institute (JGI-PGF)"/>
            <person name="Lucas S."/>
            <person name="Copeland A."/>
            <person name="Lapidus A."/>
            <person name="Bruce D."/>
            <person name="Goodwin L."/>
            <person name="Pitluck S."/>
            <person name="Peters L."/>
            <person name="Kyrpides N."/>
            <person name="Mavromatis K."/>
            <person name="Ivanova N."/>
            <person name="Ovchinnikova G."/>
            <person name="Teshima H."/>
            <person name="Detter J.C."/>
            <person name="Han C."/>
            <person name="Land M."/>
            <person name="Hauser L."/>
            <person name="Markowitz V."/>
            <person name="Cheng J.-F."/>
            <person name="Hugenholtz P."/>
            <person name="Woyke T."/>
            <person name="Wu D."/>
            <person name="Spring S."/>
            <person name="Schueler E."/>
            <person name="Brambilla E."/>
            <person name="Klenk H.-P."/>
            <person name="Eisen J.A."/>
        </authorList>
    </citation>
    <scope>NUCLEOTIDE SEQUENCE [LARGE SCALE GENOMIC DNA]</scope>
    <source>
        <strain evidence="6">ATCC 700848 / DSM 11109 / ASRB2</strain>
    </source>
</reference>
<evidence type="ECO:0000256" key="2">
    <source>
        <dbReference type="ARBA" id="ARBA00023239"/>
    </source>
</evidence>
<dbReference type="OrthoDB" id="1550274at2"/>
<keyword evidence="2" id="KW-0456">Lyase</keyword>
<reference evidence="5 6" key="1">
    <citation type="journal article" date="2011" name="Stand. Genomic Sci.">
        <title>Complete genome sequence of the acetate-degrading sulfate reducer Desulfobacca acetoxidans type strain (ASRB2).</title>
        <authorList>
            <person name="Goker M."/>
            <person name="Teshima H."/>
            <person name="Lapidus A."/>
            <person name="Nolan M."/>
            <person name="Lucas S."/>
            <person name="Hammon N."/>
            <person name="Deshpande S."/>
            <person name="Cheng J.F."/>
            <person name="Tapia R."/>
            <person name="Han C."/>
            <person name="Goodwin L."/>
            <person name="Pitluck S."/>
            <person name="Huntemann M."/>
            <person name="Liolios K."/>
            <person name="Ivanova N."/>
            <person name="Pagani I."/>
            <person name="Mavromatis K."/>
            <person name="Ovchinikova G."/>
            <person name="Pati A."/>
            <person name="Chen A."/>
            <person name="Palaniappan K."/>
            <person name="Land M."/>
            <person name="Hauser L."/>
            <person name="Brambilla E.M."/>
            <person name="Rohde M."/>
            <person name="Spring S."/>
            <person name="Detter J.C."/>
            <person name="Woyke T."/>
            <person name="Bristow J."/>
            <person name="Eisen J.A."/>
            <person name="Markowitz V."/>
            <person name="Hugenholtz P."/>
            <person name="Kyrpides N.C."/>
            <person name="Klenk H.P."/>
        </authorList>
    </citation>
    <scope>NUCLEOTIDE SEQUENCE [LARGE SCALE GENOMIC DNA]</scope>
    <source>
        <strain evidence="6">ATCC 700848 / DSM 11109 / ASRB2</strain>
    </source>
</reference>
<gene>
    <name evidence="5" type="ordered locus">Desac_0764</name>
</gene>
<evidence type="ECO:0000259" key="3">
    <source>
        <dbReference type="Pfam" id="PF01989"/>
    </source>
</evidence>
<dbReference type="InterPro" id="IPR002840">
    <property type="entry name" value="PMDh-S-like_dom"/>
</dbReference>
<dbReference type="AlphaFoldDB" id="F2NF88"/>
<dbReference type="eggNOG" id="COG1679">
    <property type="taxonomic scope" value="Bacteria"/>
</dbReference>
<dbReference type="Proteomes" id="UP000000483">
    <property type="component" value="Chromosome"/>
</dbReference>
<evidence type="ECO:0008006" key="7">
    <source>
        <dbReference type="Google" id="ProtNLM"/>
    </source>
</evidence>
<accession>F2NF88</accession>
<proteinExistence type="predicted"/>
<evidence type="ECO:0000313" key="6">
    <source>
        <dbReference type="Proteomes" id="UP000000483"/>
    </source>
</evidence>
<protein>
    <recommendedName>
        <fullName evidence="7">DUF521 domain-containing protein</fullName>
    </recommendedName>
</protein>
<organism evidence="5 6">
    <name type="scientific">Desulfobacca acetoxidans (strain ATCC 700848 / DSM 11109 / ASRB2)</name>
    <dbReference type="NCBI Taxonomy" id="880072"/>
    <lineage>
        <taxon>Bacteria</taxon>
        <taxon>Pseudomonadati</taxon>
        <taxon>Thermodesulfobacteriota</taxon>
        <taxon>Desulfobaccia</taxon>
        <taxon>Desulfobaccales</taxon>
        <taxon>Desulfobaccaceae</taxon>
        <taxon>Desulfobacca</taxon>
    </lineage>
</organism>
<dbReference type="PANTHER" id="PTHR36577">
    <property type="entry name" value="DUF521 DOMAIN PROTEIN (AFU_ORTHOLOGUE AFUA_6G00490)"/>
    <property type="match status" value="1"/>
</dbReference>
<keyword evidence="6" id="KW-1185">Reference proteome</keyword>
<dbReference type="EMBL" id="CP002629">
    <property type="protein sequence ID" value="AEB08643.1"/>
    <property type="molecule type" value="Genomic_DNA"/>
</dbReference>
<dbReference type="HOGENOM" id="CLU_018825_2_0_7"/>
<dbReference type="RefSeq" id="WP_013705756.1">
    <property type="nucleotide sequence ID" value="NC_015388.1"/>
</dbReference>
<feature type="domain" description="Phosphomevalonate dehydratase small subunit-like" evidence="3">
    <location>
        <begin position="29"/>
        <end position="109"/>
    </location>
</feature>
<dbReference type="GO" id="GO:0016829">
    <property type="term" value="F:lyase activity"/>
    <property type="evidence" value="ECO:0007669"/>
    <property type="project" value="UniProtKB-KW"/>
</dbReference>
<dbReference type="PANTHER" id="PTHR36577:SF3">
    <property type="entry name" value="DUF521 DOMAIN PROTEIN (AFU_ORTHOLOGUE AFUA_6G00490)"/>
    <property type="match status" value="1"/>
</dbReference>
<dbReference type="Pfam" id="PF01989">
    <property type="entry name" value="AcnX_swivel_put"/>
    <property type="match status" value="1"/>
</dbReference>
<evidence type="ECO:0000313" key="5">
    <source>
        <dbReference type="EMBL" id="AEB08643.1"/>
    </source>
</evidence>
<dbReference type="KEGG" id="dao:Desac_0764"/>
<name>F2NF88_DESAR</name>
<evidence type="ECO:0000259" key="4">
    <source>
        <dbReference type="Pfam" id="PF04412"/>
    </source>
</evidence>
<dbReference type="SUPFAM" id="SSF52016">
    <property type="entry name" value="LeuD/IlvD-like"/>
    <property type="match status" value="1"/>
</dbReference>
<dbReference type="InterPro" id="IPR007506">
    <property type="entry name" value="PMDh-L-like_dom"/>
</dbReference>
<feature type="domain" description="Phosphomevalonate dehydratase large subunit-like" evidence="4">
    <location>
        <begin position="175"/>
        <end position="590"/>
    </location>
</feature>
<sequence>MDKHVKKLQGITRVAGAVSGEALVTSEKLSHLVNAIGSDGVIRMNGHPLKGQSYAGKIIVYDTDIFSTGGALGLYFKSRIKQTGPLALICRRVHPISVGGAVDAQIPAVDGFDQDPCQEIKSGDLVRINAPEAGGEAIVEICPAGTGTPSGDTGQWSGPSKPVAQKRRIWPQDSLKLTFYEEEMLYGKHGRAKQAAMERLVEFGQGMASKRMVPICSAHVFSDWKNYDLVIGSWPLYEEFAALGAKVAVPTTVESTVMADELVHDQGMPWHYQVMMPAGEVYAAMRPVHEALKDMGVQVIPTCIPYMHLTPPRFGEFHVTAESNHAAYANIMLGARVNRDPANMVFYAAITGIMPEYGMHLAENRRGQMLFEVAPDLLPELQDVGDYVALGGAIGFRAVDRVPVVLGLNHLSNEQGKAFCACVSPALTYPMMHIVGVTPEARTMEEAFGGPIPKDVERISIGKQEIRELFHNTRQTDRQDIDVGVIGCPFLTFQELAGLAELLDGRTVKKRLWLYTDYVFYSAAKKAGLLARIEKSGARVVHSCCPGMIIRDASAAESLVYATDSLKVARLMSGIGWPKNWLGTRRDVVNAAITGRFEPSRWL</sequence>